<comment type="caution">
    <text evidence="1">The sequence shown here is derived from an EMBL/GenBank/DDBJ whole genome shotgun (WGS) entry which is preliminary data.</text>
</comment>
<sequence>MIEILEDLDLLSRPNLDLAGVEVNGIALGARAATIPRQRIVGGLSSVIARYRGGTNIESEYYDADGRSLTLDEVIEDVVRSDGFLYGADKINYKVCAGAVVGFAISGPHLSHFAHLASYEEFLTVFGQPDRIHENEAYGDLMSYETYYWGARKHVTWDAWEDRVSFINLGDFEGNSPSQ</sequence>
<proteinExistence type="predicted"/>
<accession>A0ABS4LFJ5</accession>
<organism evidence="1 2">
    <name type="scientific">Streptomyces avidinii</name>
    <dbReference type="NCBI Taxonomy" id="1895"/>
    <lineage>
        <taxon>Bacteria</taxon>
        <taxon>Bacillati</taxon>
        <taxon>Actinomycetota</taxon>
        <taxon>Actinomycetes</taxon>
        <taxon>Kitasatosporales</taxon>
        <taxon>Streptomycetaceae</taxon>
        <taxon>Streptomyces</taxon>
    </lineage>
</organism>
<protein>
    <submittedName>
        <fullName evidence="1">Uncharacterized protein</fullName>
    </submittedName>
</protein>
<evidence type="ECO:0000313" key="1">
    <source>
        <dbReference type="EMBL" id="MBP2040887.1"/>
    </source>
</evidence>
<dbReference type="RefSeq" id="WP_189969464.1">
    <property type="nucleotide sequence ID" value="NZ_BMVL01000006.1"/>
</dbReference>
<gene>
    <name evidence="1" type="ORF">J2Z77_006744</name>
</gene>
<keyword evidence="2" id="KW-1185">Reference proteome</keyword>
<dbReference type="Proteomes" id="UP001519310">
    <property type="component" value="Unassembled WGS sequence"/>
</dbReference>
<dbReference type="EMBL" id="JAGGLQ010000020">
    <property type="protein sequence ID" value="MBP2040887.1"/>
    <property type="molecule type" value="Genomic_DNA"/>
</dbReference>
<reference evidence="1 2" key="1">
    <citation type="submission" date="2021-03" db="EMBL/GenBank/DDBJ databases">
        <title>Genomic Encyclopedia of Type Strains, Phase IV (KMG-IV): sequencing the most valuable type-strain genomes for metagenomic binning, comparative biology and taxonomic classification.</title>
        <authorList>
            <person name="Goeker M."/>
        </authorList>
    </citation>
    <scope>NUCLEOTIDE SEQUENCE [LARGE SCALE GENOMIC DNA]</scope>
    <source>
        <strain evidence="1 2">DSM 40526</strain>
    </source>
</reference>
<name>A0ABS4LFJ5_STRAV</name>
<evidence type="ECO:0000313" key="2">
    <source>
        <dbReference type="Proteomes" id="UP001519310"/>
    </source>
</evidence>